<keyword evidence="5" id="KW-1185">Reference proteome</keyword>
<protein>
    <recommendedName>
        <fullName evidence="3">Chromatin target of PRMT1 protein C-terminal domain-containing protein</fullName>
    </recommendedName>
</protein>
<dbReference type="InterPro" id="IPR025715">
    <property type="entry name" value="FoP_C"/>
</dbReference>
<feature type="region of interest" description="Disordered" evidence="2">
    <location>
        <begin position="146"/>
        <end position="190"/>
    </location>
</feature>
<dbReference type="GO" id="GO:0006406">
    <property type="term" value="P:mRNA export from nucleus"/>
    <property type="evidence" value="ECO:0007669"/>
    <property type="project" value="TreeGrafter"/>
</dbReference>
<dbReference type="Pfam" id="PF13865">
    <property type="entry name" value="FoP_duplication"/>
    <property type="match status" value="1"/>
</dbReference>
<accession>A0AAN7RCZ5</accession>
<dbReference type="PANTHER" id="PTHR19965">
    <property type="entry name" value="RNA AND EXPORT FACTOR BINDING PROTEIN"/>
    <property type="match status" value="1"/>
</dbReference>
<dbReference type="GO" id="GO:0005634">
    <property type="term" value="C:nucleus"/>
    <property type="evidence" value="ECO:0007669"/>
    <property type="project" value="TreeGrafter"/>
</dbReference>
<sequence length="190" mass="20811">MDCSAISQHSTASFRDLRSCCMISIPITGDLEHRKGASHGKLICLKTASAAGIQGVEIGTKLYVSNLSYGVTSDDRRRYNNVLLDRKKPMRIEIVGVDSNVPEVAHLNYTGLNGWKKRAVVMPGQSSARASATFNRGLGNKRLGGCFKKSRGRGGRQAIRDRGKRQQVEKSAEQLDKELESYHAGAMDTN</sequence>
<comment type="caution">
    <text evidence="4">The sequence shown here is derived from an EMBL/GenBank/DDBJ whole genome shotgun (WGS) entry which is preliminary data.</text>
</comment>
<proteinExistence type="predicted"/>
<feature type="compositionally biased region" description="Basic and acidic residues" evidence="2">
    <location>
        <begin position="158"/>
        <end position="181"/>
    </location>
</feature>
<gene>
    <name evidence="4" type="ORF">SAY86_021311</name>
</gene>
<reference evidence="4 5" key="1">
    <citation type="journal article" date="2023" name="Hortic Res">
        <title>Pangenome of water caltrop reveals structural variations and asymmetric subgenome divergence after allopolyploidization.</title>
        <authorList>
            <person name="Zhang X."/>
            <person name="Chen Y."/>
            <person name="Wang L."/>
            <person name="Yuan Y."/>
            <person name="Fang M."/>
            <person name="Shi L."/>
            <person name="Lu R."/>
            <person name="Comes H.P."/>
            <person name="Ma Y."/>
            <person name="Chen Y."/>
            <person name="Huang G."/>
            <person name="Zhou Y."/>
            <person name="Zheng Z."/>
            <person name="Qiu Y."/>
        </authorList>
    </citation>
    <scope>NUCLEOTIDE SEQUENCE [LARGE SCALE GENOMIC DNA]</scope>
    <source>
        <strain evidence="4">F231</strain>
    </source>
</reference>
<dbReference type="SMART" id="SM01218">
    <property type="entry name" value="FoP_duplication"/>
    <property type="match status" value="1"/>
</dbReference>
<evidence type="ECO:0000313" key="5">
    <source>
        <dbReference type="Proteomes" id="UP001346149"/>
    </source>
</evidence>
<dbReference type="InterPro" id="IPR051229">
    <property type="entry name" value="ALYREF_mRNA_export"/>
</dbReference>
<keyword evidence="1" id="KW-0694">RNA-binding</keyword>
<evidence type="ECO:0000259" key="3">
    <source>
        <dbReference type="SMART" id="SM01218"/>
    </source>
</evidence>
<dbReference type="EMBL" id="JAXQNO010000003">
    <property type="protein sequence ID" value="KAK4800824.1"/>
    <property type="molecule type" value="Genomic_DNA"/>
</dbReference>
<name>A0AAN7RCZ5_TRANT</name>
<feature type="domain" description="Chromatin target of PRMT1 protein C-terminal" evidence="3">
    <location>
        <begin position="116"/>
        <end position="190"/>
    </location>
</feature>
<dbReference type="GO" id="GO:0003729">
    <property type="term" value="F:mRNA binding"/>
    <property type="evidence" value="ECO:0007669"/>
    <property type="project" value="TreeGrafter"/>
</dbReference>
<evidence type="ECO:0000256" key="1">
    <source>
        <dbReference type="ARBA" id="ARBA00022884"/>
    </source>
</evidence>
<dbReference type="Proteomes" id="UP001346149">
    <property type="component" value="Unassembled WGS sequence"/>
</dbReference>
<evidence type="ECO:0000256" key="2">
    <source>
        <dbReference type="SAM" id="MobiDB-lite"/>
    </source>
</evidence>
<dbReference type="AlphaFoldDB" id="A0AAN7RCZ5"/>
<dbReference type="PANTHER" id="PTHR19965:SF33">
    <property type="entry name" value="THO COMPLEX SUBUNIT 4D"/>
    <property type="match status" value="1"/>
</dbReference>
<evidence type="ECO:0000313" key="4">
    <source>
        <dbReference type="EMBL" id="KAK4800824.1"/>
    </source>
</evidence>
<organism evidence="4 5">
    <name type="scientific">Trapa natans</name>
    <name type="common">Water chestnut</name>
    <dbReference type="NCBI Taxonomy" id="22666"/>
    <lineage>
        <taxon>Eukaryota</taxon>
        <taxon>Viridiplantae</taxon>
        <taxon>Streptophyta</taxon>
        <taxon>Embryophyta</taxon>
        <taxon>Tracheophyta</taxon>
        <taxon>Spermatophyta</taxon>
        <taxon>Magnoliopsida</taxon>
        <taxon>eudicotyledons</taxon>
        <taxon>Gunneridae</taxon>
        <taxon>Pentapetalae</taxon>
        <taxon>rosids</taxon>
        <taxon>malvids</taxon>
        <taxon>Myrtales</taxon>
        <taxon>Lythraceae</taxon>
        <taxon>Trapa</taxon>
    </lineage>
</organism>